<dbReference type="EMBL" id="BNBT01000045">
    <property type="protein sequence ID" value="GHE62105.1"/>
    <property type="molecule type" value="Genomic_DNA"/>
</dbReference>
<gene>
    <name evidence="1" type="ORF">GCM10018785_33920</name>
</gene>
<proteinExistence type="predicted"/>
<name>A0A919DP35_9ACTN</name>
<dbReference type="AlphaFoldDB" id="A0A919DP35"/>
<accession>A0A919DP35</accession>
<sequence length="172" mass="18421">MIRILTKGRLERLLGQVRTAREVSGAVNAASARHFRELYAAAGRAERAEAAAAEAGEILSGALQELAAAQQELLLKDIAIRRLRAELEGGALEGRALTVLMHYGEPHSVYVSREDAHADTAAHGVAPERWVVGGERPAREVRWRCEAFIFDARANGFRRACAPSAAAVGGAA</sequence>
<reference evidence="1" key="1">
    <citation type="journal article" date="2014" name="Int. J. Syst. Evol. Microbiol.">
        <title>Complete genome sequence of Corynebacterium casei LMG S-19264T (=DSM 44701T), isolated from a smear-ripened cheese.</title>
        <authorList>
            <consortium name="US DOE Joint Genome Institute (JGI-PGF)"/>
            <person name="Walter F."/>
            <person name="Albersmeier A."/>
            <person name="Kalinowski J."/>
            <person name="Ruckert C."/>
        </authorList>
    </citation>
    <scope>NUCLEOTIDE SEQUENCE</scope>
    <source>
        <strain evidence="1">JCM 4784</strain>
    </source>
</reference>
<dbReference type="Proteomes" id="UP000608024">
    <property type="component" value="Unassembled WGS sequence"/>
</dbReference>
<keyword evidence="2" id="KW-1185">Reference proteome</keyword>
<protein>
    <submittedName>
        <fullName evidence="1">Uncharacterized protein</fullName>
    </submittedName>
</protein>
<dbReference type="RefSeq" id="WP_190136785.1">
    <property type="nucleotide sequence ID" value="NZ_BNBT01000045.1"/>
</dbReference>
<comment type="caution">
    <text evidence="1">The sequence shown here is derived from an EMBL/GenBank/DDBJ whole genome shotgun (WGS) entry which is preliminary data.</text>
</comment>
<organism evidence="1 2">
    <name type="scientific">Streptomyces longispororuber</name>
    <dbReference type="NCBI Taxonomy" id="68230"/>
    <lineage>
        <taxon>Bacteria</taxon>
        <taxon>Bacillati</taxon>
        <taxon>Actinomycetota</taxon>
        <taxon>Actinomycetes</taxon>
        <taxon>Kitasatosporales</taxon>
        <taxon>Streptomycetaceae</taxon>
        <taxon>Streptomyces</taxon>
    </lineage>
</organism>
<evidence type="ECO:0000313" key="1">
    <source>
        <dbReference type="EMBL" id="GHE62105.1"/>
    </source>
</evidence>
<evidence type="ECO:0000313" key="2">
    <source>
        <dbReference type="Proteomes" id="UP000608024"/>
    </source>
</evidence>
<reference evidence="1" key="2">
    <citation type="submission" date="2020-09" db="EMBL/GenBank/DDBJ databases">
        <authorList>
            <person name="Sun Q."/>
            <person name="Ohkuma M."/>
        </authorList>
    </citation>
    <scope>NUCLEOTIDE SEQUENCE</scope>
    <source>
        <strain evidence="1">JCM 4784</strain>
    </source>
</reference>